<keyword evidence="1" id="KW-0472">Membrane</keyword>
<feature type="transmembrane region" description="Helical" evidence="1">
    <location>
        <begin position="65"/>
        <end position="88"/>
    </location>
</feature>
<feature type="transmembrane region" description="Helical" evidence="1">
    <location>
        <begin position="144"/>
        <end position="165"/>
    </location>
</feature>
<organism evidence="2 3">
    <name type="scientific">Gemella morbillorum</name>
    <dbReference type="NCBI Taxonomy" id="29391"/>
    <lineage>
        <taxon>Bacteria</taxon>
        <taxon>Bacillati</taxon>
        <taxon>Bacillota</taxon>
        <taxon>Bacilli</taxon>
        <taxon>Bacillales</taxon>
        <taxon>Gemellaceae</taxon>
        <taxon>Gemella</taxon>
    </lineage>
</organism>
<evidence type="ECO:0000313" key="3">
    <source>
        <dbReference type="Proteomes" id="UP000425411"/>
    </source>
</evidence>
<gene>
    <name evidence="2" type="ORF">FOC49_08130</name>
</gene>
<feature type="transmembrane region" description="Helical" evidence="1">
    <location>
        <begin position="14"/>
        <end position="35"/>
    </location>
</feature>
<dbReference type="EMBL" id="CP046314">
    <property type="protein sequence ID" value="QGS09852.1"/>
    <property type="molecule type" value="Genomic_DNA"/>
</dbReference>
<dbReference type="RefSeq" id="WP_004632726.1">
    <property type="nucleotide sequence ID" value="NZ_CP046314.1"/>
</dbReference>
<feature type="transmembrane region" description="Helical" evidence="1">
    <location>
        <begin position="94"/>
        <end position="112"/>
    </location>
</feature>
<feature type="transmembrane region" description="Helical" evidence="1">
    <location>
        <begin position="119"/>
        <end position="138"/>
    </location>
</feature>
<keyword evidence="1" id="KW-0812">Transmembrane</keyword>
<proteinExistence type="predicted"/>
<accession>A0AAP9KU42</accession>
<dbReference type="AlphaFoldDB" id="A0AAP9KU42"/>
<protein>
    <submittedName>
        <fullName evidence="2">Uncharacterized protein</fullName>
    </submittedName>
</protein>
<name>A0AAP9KU42_9BACL</name>
<reference evidence="2 3" key="1">
    <citation type="submission" date="2019-11" db="EMBL/GenBank/DDBJ databases">
        <title>FDA dAtabase for Regulatory Grade micrObial Sequences (FDA-ARGOS): Supporting development and validation of Infectious Disease Dx tests.</title>
        <authorList>
            <person name="Turner S."/>
            <person name="Byrd R."/>
            <person name="Tallon L."/>
            <person name="Sadzewicz L."/>
            <person name="Vavikolanu K."/>
            <person name="Mehta A."/>
            <person name="Aluvathingal J."/>
            <person name="Nadendla S."/>
            <person name="Myers T."/>
            <person name="Yan Y."/>
            <person name="Sichtig H."/>
        </authorList>
    </citation>
    <scope>NUCLEOTIDE SEQUENCE [LARGE SCALE GENOMIC DNA]</scope>
    <source>
        <strain evidence="2 3">FDAARGOS_741</strain>
    </source>
</reference>
<evidence type="ECO:0000256" key="1">
    <source>
        <dbReference type="SAM" id="Phobius"/>
    </source>
</evidence>
<keyword evidence="1" id="KW-1133">Transmembrane helix</keyword>
<evidence type="ECO:0000313" key="2">
    <source>
        <dbReference type="EMBL" id="QGS09852.1"/>
    </source>
</evidence>
<sequence length="211" mass="25069">MIEALLDMLKKESIILFFYIPNVIFTAILFDVLGVKRVYSLIPIYNVYRLYKEYQGRVWKKNWGVLYNIIFIIVTLCVFSKVLTILIISFLGPLTIIVILVTRSTFLVIQYFPVLKNKLFKAVLLLNVLLPFILYLLNYSIENYQLIISVSFMIVYFIGAFDMWYKIRSKKYVLYEKLDYGKLSYDEIRVELKSRGRMLIHPVEDGKNYYL</sequence>
<keyword evidence="3" id="KW-1185">Reference proteome</keyword>
<dbReference type="Proteomes" id="UP000425411">
    <property type="component" value="Chromosome"/>
</dbReference>